<comment type="caution">
    <text evidence="5">The sequence shown here is derived from an EMBL/GenBank/DDBJ whole genome shotgun (WGS) entry which is preliminary data.</text>
</comment>
<evidence type="ECO:0000313" key="5">
    <source>
        <dbReference type="EMBL" id="KAF5310143.1"/>
    </source>
</evidence>
<dbReference type="Proteomes" id="UP000567179">
    <property type="component" value="Unassembled WGS sequence"/>
</dbReference>
<dbReference type="Pfam" id="PF07971">
    <property type="entry name" value="Glyco_hydro_92"/>
    <property type="match status" value="2"/>
</dbReference>
<feature type="domain" description="Glycosyl hydrolase family 92" evidence="3">
    <location>
        <begin position="598"/>
        <end position="755"/>
    </location>
</feature>
<dbReference type="Pfam" id="PF17678">
    <property type="entry name" value="Glyco_hydro_92N"/>
    <property type="match status" value="1"/>
</dbReference>
<dbReference type="InterPro" id="IPR014718">
    <property type="entry name" value="GH-type_carb-bd"/>
</dbReference>
<accession>A0A8H5ASK5</accession>
<dbReference type="InterPro" id="IPR041371">
    <property type="entry name" value="GH92_N"/>
</dbReference>
<evidence type="ECO:0000256" key="2">
    <source>
        <dbReference type="SAM" id="SignalP"/>
    </source>
</evidence>
<dbReference type="Gene3D" id="2.70.98.10">
    <property type="match status" value="1"/>
</dbReference>
<sequence>MRCFSTMWYLVSVVAAALFFAQNVHATNFTSLVNLFIGTASGAGGSSGGNAFPGAAVPHAMVKVGIDVSTSPRQAGYISDDSPITGISLMHDEGTGGNTLGGYGIFPLFPLGNCSFTACPVGISARTTLRQFGNASDHATPGYFNTTLVTGIAIETTSTRRAGLIRFTFPPFTKPVTNHIVVDLTNDLQRSFHGGSLSISPSARVTLGGTFLQSYGTDNYTAYSCYDFASPTQNSSRLSQFGTYSSSPSTPSTITITPLNTTVSYAFTSDTSPVQAGALLAFSAGAGEALLVTARFGVSFISAAQACRNAEAEIPTWDFEGVVAASRSEWEDVLRRVSVDTAKEDPTIVELLYTSLYRASLVPANLTSENPYWNSAYPFYDALFCSWDTHRTVHPLLSITSPFEWAEIVNAYIDGWRNTGYIPECRANTKAGYVQGGSDGMPILGDFAVKYGAQASRLGVSTNDLYQALVDTAENTPPDWYRVGRQNTAWKTFGYIPTDWVDPSGSTGLPTREASRALEYAVNDFAVHQAAISLNKSTSDIVTYANRSMNFVNHWDAMEHLLLALQMRAPLSIRRHILALEDLIMMSVSMSRLIPHGSDHYFAKGYFQAGNEPSFQIPWVYHYANRPDLTALRVRNVVYENFNTGIRGIPGNDDSGAMASLLVFHLLGLYPVPSSRQLLISVPFVSSYSISNAFFGTTTIVTVQNFDTSTLVQTPPAGSNIYVQSVIVRGVTQSNICWIDWRDVVGGGDIVIVVGPTPRADGCGSAADARPASLETGRFS</sequence>
<feature type="chain" id="PRO_5034097401" description="Glycoside hydrolase family 92 protein" evidence="2">
    <location>
        <begin position="27"/>
        <end position="780"/>
    </location>
</feature>
<protein>
    <recommendedName>
        <fullName evidence="7">Glycoside hydrolase family 92 protein</fullName>
    </recommendedName>
</protein>
<dbReference type="EMBL" id="JAACJJ010000058">
    <property type="protein sequence ID" value="KAF5310143.1"/>
    <property type="molecule type" value="Genomic_DNA"/>
</dbReference>
<dbReference type="PANTHER" id="PTHR12143">
    <property type="entry name" value="PEPTIDE N-GLYCANASE PNGASE -RELATED"/>
    <property type="match status" value="1"/>
</dbReference>
<dbReference type="PANTHER" id="PTHR12143:SF25">
    <property type="entry name" value="FAMILY PROTEIN, PUTATIVE (AFU_ORTHOLOGUE AFUA_1G10790)-RELATED"/>
    <property type="match status" value="1"/>
</dbReference>
<evidence type="ECO:0000256" key="1">
    <source>
        <dbReference type="SAM" id="MobiDB-lite"/>
    </source>
</evidence>
<dbReference type="GO" id="GO:0005975">
    <property type="term" value="P:carbohydrate metabolic process"/>
    <property type="evidence" value="ECO:0007669"/>
    <property type="project" value="InterPro"/>
</dbReference>
<dbReference type="InterPro" id="IPR012939">
    <property type="entry name" value="Glyco_hydro_92"/>
</dbReference>
<feature type="domain" description="Glycosyl hydrolase family 92 N-terminal" evidence="4">
    <location>
        <begin position="32"/>
        <end position="299"/>
    </location>
</feature>
<keyword evidence="2" id="KW-0732">Signal</keyword>
<feature type="domain" description="Glycosyl hydrolase family 92" evidence="3">
    <location>
        <begin position="305"/>
        <end position="559"/>
    </location>
</feature>
<dbReference type="SUPFAM" id="SSF48208">
    <property type="entry name" value="Six-hairpin glycosidases"/>
    <property type="match status" value="1"/>
</dbReference>
<keyword evidence="6" id="KW-1185">Reference proteome</keyword>
<dbReference type="GO" id="GO:0000224">
    <property type="term" value="F:peptide-N4-(N-acetyl-beta-glucosaminyl)asparagine amidase activity"/>
    <property type="evidence" value="ECO:0007669"/>
    <property type="project" value="TreeGrafter"/>
</dbReference>
<dbReference type="Gene3D" id="1.20.1050.60">
    <property type="entry name" value="alpha-1,2-mannosidase"/>
    <property type="match status" value="1"/>
</dbReference>
<organism evidence="5 6">
    <name type="scientific">Psilocybe cf. subviscida</name>
    <dbReference type="NCBI Taxonomy" id="2480587"/>
    <lineage>
        <taxon>Eukaryota</taxon>
        <taxon>Fungi</taxon>
        <taxon>Dikarya</taxon>
        <taxon>Basidiomycota</taxon>
        <taxon>Agaricomycotina</taxon>
        <taxon>Agaricomycetes</taxon>
        <taxon>Agaricomycetidae</taxon>
        <taxon>Agaricales</taxon>
        <taxon>Agaricineae</taxon>
        <taxon>Strophariaceae</taxon>
        <taxon>Psilocybe</taxon>
    </lineage>
</organism>
<dbReference type="GO" id="GO:0005829">
    <property type="term" value="C:cytosol"/>
    <property type="evidence" value="ECO:0007669"/>
    <property type="project" value="TreeGrafter"/>
</dbReference>
<dbReference type="InterPro" id="IPR008928">
    <property type="entry name" value="6-hairpin_glycosidase_sf"/>
</dbReference>
<evidence type="ECO:0008006" key="7">
    <source>
        <dbReference type="Google" id="ProtNLM"/>
    </source>
</evidence>
<evidence type="ECO:0000259" key="4">
    <source>
        <dbReference type="Pfam" id="PF17678"/>
    </source>
</evidence>
<dbReference type="Gene3D" id="1.20.1610.10">
    <property type="entry name" value="alpha-1,2-mannosidases domains"/>
    <property type="match status" value="1"/>
</dbReference>
<gene>
    <name evidence="5" type="ORF">D9619_010397</name>
</gene>
<dbReference type="Gene3D" id="3.30.2080.10">
    <property type="entry name" value="GH92 mannosidase domain"/>
    <property type="match status" value="1"/>
</dbReference>
<evidence type="ECO:0000313" key="6">
    <source>
        <dbReference type="Proteomes" id="UP000567179"/>
    </source>
</evidence>
<name>A0A8H5ASK5_9AGAR</name>
<dbReference type="AlphaFoldDB" id="A0A8H5ASK5"/>
<dbReference type="OrthoDB" id="449263at2759"/>
<feature type="region of interest" description="Disordered" evidence="1">
    <location>
        <begin position="761"/>
        <end position="780"/>
    </location>
</feature>
<dbReference type="InterPro" id="IPR050883">
    <property type="entry name" value="PNGase"/>
</dbReference>
<evidence type="ECO:0000259" key="3">
    <source>
        <dbReference type="Pfam" id="PF07971"/>
    </source>
</evidence>
<dbReference type="GO" id="GO:0005634">
    <property type="term" value="C:nucleus"/>
    <property type="evidence" value="ECO:0007669"/>
    <property type="project" value="TreeGrafter"/>
</dbReference>
<proteinExistence type="predicted"/>
<reference evidence="5 6" key="1">
    <citation type="journal article" date="2020" name="ISME J.">
        <title>Uncovering the hidden diversity of litter-decomposition mechanisms in mushroom-forming fungi.</title>
        <authorList>
            <person name="Floudas D."/>
            <person name="Bentzer J."/>
            <person name="Ahren D."/>
            <person name="Johansson T."/>
            <person name="Persson P."/>
            <person name="Tunlid A."/>
        </authorList>
    </citation>
    <scope>NUCLEOTIDE SEQUENCE [LARGE SCALE GENOMIC DNA]</scope>
    <source>
        <strain evidence="5 6">CBS 101986</strain>
    </source>
</reference>
<dbReference type="GO" id="GO:0006516">
    <property type="term" value="P:glycoprotein catabolic process"/>
    <property type="evidence" value="ECO:0007669"/>
    <property type="project" value="TreeGrafter"/>
</dbReference>
<dbReference type="GO" id="GO:0030246">
    <property type="term" value="F:carbohydrate binding"/>
    <property type="evidence" value="ECO:0007669"/>
    <property type="project" value="InterPro"/>
</dbReference>
<feature type="signal peptide" evidence="2">
    <location>
        <begin position="1"/>
        <end position="26"/>
    </location>
</feature>